<feature type="domain" description="BD-FAE-like" evidence="3">
    <location>
        <begin position="148"/>
        <end position="345"/>
    </location>
</feature>
<proteinExistence type="predicted"/>
<dbReference type="GO" id="GO:0016787">
    <property type="term" value="F:hydrolase activity"/>
    <property type="evidence" value="ECO:0007669"/>
    <property type="project" value="UniProtKB-KW"/>
</dbReference>
<evidence type="ECO:0000259" key="3">
    <source>
        <dbReference type="Pfam" id="PF20434"/>
    </source>
</evidence>
<dbReference type="Pfam" id="PF20434">
    <property type="entry name" value="BD-FAE"/>
    <property type="match status" value="1"/>
</dbReference>
<keyword evidence="2" id="KW-1133">Transmembrane helix</keyword>
<dbReference type="Gene3D" id="3.40.50.1820">
    <property type="entry name" value="alpha/beta hydrolase"/>
    <property type="match status" value="1"/>
</dbReference>
<accession>A0A840NHF0</accession>
<keyword evidence="2" id="KW-0472">Membrane</keyword>
<keyword evidence="2" id="KW-0812">Transmembrane</keyword>
<dbReference type="PANTHER" id="PTHR48081">
    <property type="entry name" value="AB HYDROLASE SUPERFAMILY PROTEIN C4A8.06C"/>
    <property type="match status" value="1"/>
</dbReference>
<comment type="caution">
    <text evidence="4">The sequence shown here is derived from an EMBL/GenBank/DDBJ whole genome shotgun (WGS) entry which is preliminary data.</text>
</comment>
<organism evidence="4 5">
    <name type="scientific">Saccharopolyspora gloriosae</name>
    <dbReference type="NCBI Taxonomy" id="455344"/>
    <lineage>
        <taxon>Bacteria</taxon>
        <taxon>Bacillati</taxon>
        <taxon>Actinomycetota</taxon>
        <taxon>Actinomycetes</taxon>
        <taxon>Pseudonocardiales</taxon>
        <taxon>Pseudonocardiaceae</taxon>
        <taxon>Saccharopolyspora</taxon>
    </lineage>
</organism>
<dbReference type="AlphaFoldDB" id="A0A840NHF0"/>
<dbReference type="RefSeq" id="WP_184478389.1">
    <property type="nucleotide sequence ID" value="NZ_JACHIV010000001.1"/>
</dbReference>
<evidence type="ECO:0000313" key="5">
    <source>
        <dbReference type="Proteomes" id="UP000580474"/>
    </source>
</evidence>
<keyword evidence="1" id="KW-0378">Hydrolase</keyword>
<dbReference type="Proteomes" id="UP000580474">
    <property type="component" value="Unassembled WGS sequence"/>
</dbReference>
<name>A0A840NHF0_9PSEU</name>
<dbReference type="InterPro" id="IPR050300">
    <property type="entry name" value="GDXG_lipolytic_enzyme"/>
</dbReference>
<feature type="transmembrane region" description="Helical" evidence="2">
    <location>
        <begin position="12"/>
        <end position="35"/>
    </location>
</feature>
<reference evidence="4 5" key="1">
    <citation type="submission" date="2020-08" db="EMBL/GenBank/DDBJ databases">
        <title>Sequencing the genomes of 1000 actinobacteria strains.</title>
        <authorList>
            <person name="Klenk H.-P."/>
        </authorList>
    </citation>
    <scope>NUCLEOTIDE SEQUENCE [LARGE SCALE GENOMIC DNA]</scope>
    <source>
        <strain evidence="4 5">DSM 45582</strain>
    </source>
</reference>
<evidence type="ECO:0000313" key="4">
    <source>
        <dbReference type="EMBL" id="MBB5068719.1"/>
    </source>
</evidence>
<dbReference type="InterPro" id="IPR049492">
    <property type="entry name" value="BD-FAE-like_dom"/>
</dbReference>
<dbReference type="InterPro" id="IPR029058">
    <property type="entry name" value="AB_hydrolase_fold"/>
</dbReference>
<evidence type="ECO:0000256" key="2">
    <source>
        <dbReference type="SAM" id="Phobius"/>
    </source>
</evidence>
<feature type="transmembrane region" description="Helical" evidence="2">
    <location>
        <begin position="83"/>
        <end position="106"/>
    </location>
</feature>
<sequence length="396" mass="41228">MAGEARRWSAARAFGVVVVSAGVVVAVAAALLAFGALIPALPFFGVLGSQLVGRWAFRFVLLGLVLAVVAAAGWWLRVRRSAGVLGGGALVALAGSLVVLGGQLSFAHDRGVPVGFADVLGAGTPAAPPDRTEVFAEAEGHELEASVWSPPRSGAERPAVVWVHGGGFSSGSRFEQRALYRYLADRGYPVISIDYRLTPPPRWYDATSDVVCALSWITEHAAELGVDPSRLVLSGGSAGGGLAINAGYALADRRDVGGCGGVRPAPPIAVAGFYPAVDLAGAYADAGLGGYGRRTAVAFLGGSPEQVPERYAYASALARVRPGLMPTLLVTGIDDHLILEKRVRGFADRLRAAGDVVDYAAVPFSDHAFDSRFHTIGGAVSRAELLRFLRAHVPPD</sequence>
<evidence type="ECO:0000256" key="1">
    <source>
        <dbReference type="ARBA" id="ARBA00022801"/>
    </source>
</evidence>
<keyword evidence="5" id="KW-1185">Reference proteome</keyword>
<protein>
    <submittedName>
        <fullName evidence="4">Acetyl esterase/lipase</fullName>
    </submittedName>
</protein>
<feature type="transmembrane region" description="Helical" evidence="2">
    <location>
        <begin position="55"/>
        <end position="76"/>
    </location>
</feature>
<gene>
    <name evidence="4" type="ORF">BJ969_001807</name>
</gene>
<dbReference type="EMBL" id="JACHIV010000001">
    <property type="protein sequence ID" value="MBB5068719.1"/>
    <property type="molecule type" value="Genomic_DNA"/>
</dbReference>
<dbReference type="SUPFAM" id="SSF53474">
    <property type="entry name" value="alpha/beta-Hydrolases"/>
    <property type="match status" value="1"/>
</dbReference>